<dbReference type="InterPro" id="IPR036259">
    <property type="entry name" value="MFS_trans_sf"/>
</dbReference>
<keyword evidence="6 7" id="KW-0472">Membrane</keyword>
<accession>A0A4R5CEK5</accession>
<feature type="transmembrane region" description="Helical" evidence="7">
    <location>
        <begin position="196"/>
        <end position="215"/>
    </location>
</feature>
<dbReference type="PANTHER" id="PTHR42718">
    <property type="entry name" value="MAJOR FACILITATOR SUPERFAMILY MULTIDRUG TRANSPORTER MFSC"/>
    <property type="match status" value="1"/>
</dbReference>
<sequence>MSRWRGNPWAVLLTLSLGFFMTLLDLTAVNVAVPSMIDDLDASLDAVLWVINVYILVLAALLITFGRLGDVRGPRTMFIGGVALFTAASVLCGLSQDPAQLIAARALQGLGAAALTPQTMTIIIGTFPAERRGTALGVWGAVAGVATIAGPTLGGLLVSTAGWRWIFFVNVPIGAAVLAMAVTLVPDVRHGTGHKLDLPGVALATAMLLCLTFGLTEGQRYGWNAGIWALLGGAALLLVVFLIYQGARQGREPLLPFALFRDRDYAVMSFVAATVQVGMIGLFLPVMLYLQSVLDFSALKAGLVMAPAMVVSAFLSPVAGRMADRAGGKYILMSGLALFAAGMAWLTWVTGVGRAWWEFQPALIVAGVGIGCVFGPMVTVAMYNVEPRMAGAASGVLNTIRQIGTVVGSAAVGAVLQNRLAASLHEEAAKRAAGLPPGVRGQFMARFDNGGSEVGAGQTGGAFKPQPGIPANLAHHIQQVAASAFEHGFVHAMRPTLALPIAVIAIGAAACALVRRRPAEPLAGAHDTAEASTSA</sequence>
<dbReference type="PRINTS" id="PR01036">
    <property type="entry name" value="TCRTETB"/>
</dbReference>
<evidence type="ECO:0000259" key="8">
    <source>
        <dbReference type="PROSITE" id="PS50850"/>
    </source>
</evidence>
<keyword evidence="10" id="KW-1185">Reference proteome</keyword>
<dbReference type="OrthoDB" id="7375466at2"/>
<comment type="caution">
    <text evidence="9">The sequence shown here is derived from an EMBL/GenBank/DDBJ whole genome shotgun (WGS) entry which is preliminary data.</text>
</comment>
<evidence type="ECO:0000256" key="7">
    <source>
        <dbReference type="SAM" id="Phobius"/>
    </source>
</evidence>
<feature type="transmembrane region" description="Helical" evidence="7">
    <location>
        <begin position="362"/>
        <end position="383"/>
    </location>
</feature>
<dbReference type="InterPro" id="IPR020846">
    <property type="entry name" value="MFS_dom"/>
</dbReference>
<evidence type="ECO:0000256" key="3">
    <source>
        <dbReference type="ARBA" id="ARBA00022475"/>
    </source>
</evidence>
<dbReference type="PANTHER" id="PTHR42718:SF46">
    <property type="entry name" value="BLR6921 PROTEIN"/>
    <property type="match status" value="1"/>
</dbReference>
<dbReference type="Gene3D" id="1.20.1250.20">
    <property type="entry name" value="MFS general substrate transporter like domains"/>
    <property type="match status" value="1"/>
</dbReference>
<evidence type="ECO:0000313" key="9">
    <source>
        <dbReference type="EMBL" id="TDD96703.1"/>
    </source>
</evidence>
<dbReference type="GO" id="GO:0005886">
    <property type="term" value="C:plasma membrane"/>
    <property type="evidence" value="ECO:0007669"/>
    <property type="project" value="UniProtKB-SubCell"/>
</dbReference>
<feature type="transmembrane region" description="Helical" evidence="7">
    <location>
        <begin position="102"/>
        <end position="124"/>
    </location>
</feature>
<feature type="transmembrane region" description="Helical" evidence="7">
    <location>
        <begin position="136"/>
        <end position="159"/>
    </location>
</feature>
<feature type="transmembrane region" description="Helical" evidence="7">
    <location>
        <begin position="221"/>
        <end position="244"/>
    </location>
</feature>
<evidence type="ECO:0000256" key="1">
    <source>
        <dbReference type="ARBA" id="ARBA00004651"/>
    </source>
</evidence>
<dbReference type="Gene3D" id="1.20.1720.10">
    <property type="entry name" value="Multidrug resistance protein D"/>
    <property type="match status" value="1"/>
</dbReference>
<dbReference type="GO" id="GO:0022857">
    <property type="term" value="F:transmembrane transporter activity"/>
    <property type="evidence" value="ECO:0007669"/>
    <property type="project" value="InterPro"/>
</dbReference>
<evidence type="ECO:0000313" key="10">
    <source>
        <dbReference type="Proteomes" id="UP000294513"/>
    </source>
</evidence>
<dbReference type="PROSITE" id="PS50850">
    <property type="entry name" value="MFS"/>
    <property type="match status" value="1"/>
</dbReference>
<keyword evidence="4 7" id="KW-0812">Transmembrane</keyword>
<reference evidence="9 10" key="1">
    <citation type="submission" date="2019-03" db="EMBL/GenBank/DDBJ databases">
        <title>Draft genome sequences of novel Actinobacteria.</title>
        <authorList>
            <person name="Sahin N."/>
            <person name="Ay H."/>
            <person name="Saygin H."/>
        </authorList>
    </citation>
    <scope>NUCLEOTIDE SEQUENCE [LARGE SCALE GENOMIC DNA]</scope>
    <source>
        <strain evidence="9 10">H3C3</strain>
    </source>
</reference>
<protein>
    <submittedName>
        <fullName evidence="9">DHA2 family efflux MFS transporter permease subunit</fullName>
    </submittedName>
</protein>
<keyword evidence="5 7" id="KW-1133">Transmembrane helix</keyword>
<feature type="transmembrane region" description="Helical" evidence="7">
    <location>
        <begin position="296"/>
        <end position="318"/>
    </location>
</feature>
<keyword evidence="2" id="KW-0813">Transport</keyword>
<dbReference type="AlphaFoldDB" id="A0A4R5CEK5"/>
<evidence type="ECO:0000256" key="4">
    <source>
        <dbReference type="ARBA" id="ARBA00022692"/>
    </source>
</evidence>
<dbReference type="InterPro" id="IPR004638">
    <property type="entry name" value="EmrB-like"/>
</dbReference>
<feature type="transmembrane region" description="Helical" evidence="7">
    <location>
        <begin position="330"/>
        <end position="350"/>
    </location>
</feature>
<dbReference type="SUPFAM" id="SSF103473">
    <property type="entry name" value="MFS general substrate transporter"/>
    <property type="match status" value="1"/>
</dbReference>
<feature type="domain" description="Major facilitator superfamily (MFS) profile" evidence="8">
    <location>
        <begin position="11"/>
        <end position="519"/>
    </location>
</feature>
<feature type="transmembrane region" description="Helical" evidence="7">
    <location>
        <begin position="46"/>
        <end position="65"/>
    </location>
</feature>
<evidence type="ECO:0000256" key="6">
    <source>
        <dbReference type="ARBA" id="ARBA00023136"/>
    </source>
</evidence>
<dbReference type="InterPro" id="IPR011701">
    <property type="entry name" value="MFS"/>
</dbReference>
<feature type="transmembrane region" description="Helical" evidence="7">
    <location>
        <begin position="165"/>
        <end position="184"/>
    </location>
</feature>
<comment type="subcellular location">
    <subcellularLocation>
        <location evidence="1">Cell membrane</location>
        <topology evidence="1">Multi-pass membrane protein</topology>
    </subcellularLocation>
</comment>
<feature type="transmembrane region" description="Helical" evidence="7">
    <location>
        <begin position="77"/>
        <end position="96"/>
    </location>
</feature>
<dbReference type="NCBIfam" id="TIGR00711">
    <property type="entry name" value="efflux_EmrB"/>
    <property type="match status" value="1"/>
</dbReference>
<feature type="transmembrane region" description="Helical" evidence="7">
    <location>
        <begin position="12"/>
        <end position="34"/>
    </location>
</feature>
<dbReference type="RefSeq" id="WP_131889119.1">
    <property type="nucleotide sequence ID" value="NZ_SMKU01000005.1"/>
</dbReference>
<gene>
    <name evidence="9" type="ORF">E1298_02715</name>
</gene>
<feature type="transmembrane region" description="Helical" evidence="7">
    <location>
        <begin position="265"/>
        <end position="290"/>
    </location>
</feature>
<evidence type="ECO:0000256" key="5">
    <source>
        <dbReference type="ARBA" id="ARBA00022989"/>
    </source>
</evidence>
<evidence type="ECO:0000256" key="2">
    <source>
        <dbReference type="ARBA" id="ARBA00022448"/>
    </source>
</evidence>
<keyword evidence="3" id="KW-1003">Cell membrane</keyword>
<dbReference type="CDD" id="cd17321">
    <property type="entry name" value="MFS_MMR_MDR_like"/>
    <property type="match status" value="1"/>
</dbReference>
<dbReference type="Proteomes" id="UP000294513">
    <property type="component" value="Unassembled WGS sequence"/>
</dbReference>
<dbReference type="Pfam" id="PF07690">
    <property type="entry name" value="MFS_1"/>
    <property type="match status" value="1"/>
</dbReference>
<name>A0A4R5CEK5_9ACTN</name>
<proteinExistence type="predicted"/>
<dbReference type="EMBL" id="SMKU01000005">
    <property type="protein sequence ID" value="TDD96703.1"/>
    <property type="molecule type" value="Genomic_DNA"/>
</dbReference>
<organism evidence="9 10">
    <name type="scientific">Actinomadura rubrisoli</name>
    <dbReference type="NCBI Taxonomy" id="2530368"/>
    <lineage>
        <taxon>Bacteria</taxon>
        <taxon>Bacillati</taxon>
        <taxon>Actinomycetota</taxon>
        <taxon>Actinomycetes</taxon>
        <taxon>Streptosporangiales</taxon>
        <taxon>Thermomonosporaceae</taxon>
        <taxon>Actinomadura</taxon>
    </lineage>
</organism>